<keyword evidence="2" id="KW-1185">Reference proteome</keyword>
<evidence type="ECO:0000313" key="2">
    <source>
        <dbReference type="Proteomes" id="UP000887540"/>
    </source>
</evidence>
<dbReference type="Proteomes" id="UP000887540">
    <property type="component" value="Unplaced"/>
</dbReference>
<evidence type="ECO:0000256" key="1">
    <source>
        <dbReference type="SAM" id="MobiDB-lite"/>
    </source>
</evidence>
<evidence type="ECO:0000313" key="3">
    <source>
        <dbReference type="WBParaSite" id="ACRNAN_Path_1344.g5273.t1"/>
    </source>
</evidence>
<dbReference type="AlphaFoldDB" id="A0A914BZN5"/>
<feature type="compositionally biased region" description="Acidic residues" evidence="1">
    <location>
        <begin position="72"/>
        <end position="90"/>
    </location>
</feature>
<dbReference type="WBParaSite" id="ACRNAN_Path_1344.g5273.t1">
    <property type="protein sequence ID" value="ACRNAN_Path_1344.g5273.t1"/>
    <property type="gene ID" value="ACRNAN_Path_1344.g5273"/>
</dbReference>
<feature type="region of interest" description="Disordered" evidence="1">
    <location>
        <begin position="1"/>
        <end position="28"/>
    </location>
</feature>
<feature type="region of interest" description="Disordered" evidence="1">
    <location>
        <begin position="52"/>
        <end position="92"/>
    </location>
</feature>
<sequence length="157" mass="18063">MDLNSPTKDKYSLNTPTKLSPATPPPPLESVFEVDLYEKLFSNVSQSILENSQQNYNHSQQEFAQSGQISIDDPEYENTDNLDESSDDQNEEGRIQYLNENYPDMNIVASYLNEKLVFDEGDSEYENEAYEENPEELTGEYNLKGMKCKYLKKSSIM</sequence>
<reference evidence="3" key="1">
    <citation type="submission" date="2022-11" db="UniProtKB">
        <authorList>
            <consortium name="WormBaseParasite"/>
        </authorList>
    </citation>
    <scope>IDENTIFICATION</scope>
</reference>
<protein>
    <submittedName>
        <fullName evidence="3">Uncharacterized protein</fullName>
    </submittedName>
</protein>
<feature type="compositionally biased region" description="Polar residues" evidence="1">
    <location>
        <begin position="52"/>
        <end position="69"/>
    </location>
</feature>
<accession>A0A914BZN5</accession>
<organism evidence="2 3">
    <name type="scientific">Acrobeloides nanus</name>
    <dbReference type="NCBI Taxonomy" id="290746"/>
    <lineage>
        <taxon>Eukaryota</taxon>
        <taxon>Metazoa</taxon>
        <taxon>Ecdysozoa</taxon>
        <taxon>Nematoda</taxon>
        <taxon>Chromadorea</taxon>
        <taxon>Rhabditida</taxon>
        <taxon>Tylenchina</taxon>
        <taxon>Cephalobomorpha</taxon>
        <taxon>Cephaloboidea</taxon>
        <taxon>Cephalobidae</taxon>
        <taxon>Acrobeloides</taxon>
    </lineage>
</organism>
<name>A0A914BZN5_9BILA</name>
<proteinExistence type="predicted"/>